<evidence type="ECO:0000313" key="1">
    <source>
        <dbReference type="EMBL" id="KAI7998812.1"/>
    </source>
</evidence>
<gene>
    <name evidence="1" type="ORF">LOK49_LG10G01786</name>
</gene>
<evidence type="ECO:0000313" key="2">
    <source>
        <dbReference type="Proteomes" id="UP001060215"/>
    </source>
</evidence>
<reference evidence="1 2" key="1">
    <citation type="journal article" date="2022" name="Plant J.">
        <title>Chromosome-level genome of Camellia lanceoleosa provides a valuable resource for understanding genome evolution and self-incompatibility.</title>
        <authorList>
            <person name="Gong W."/>
            <person name="Xiao S."/>
            <person name="Wang L."/>
            <person name="Liao Z."/>
            <person name="Chang Y."/>
            <person name="Mo W."/>
            <person name="Hu G."/>
            <person name="Li W."/>
            <person name="Zhao G."/>
            <person name="Zhu H."/>
            <person name="Hu X."/>
            <person name="Ji K."/>
            <person name="Xiang X."/>
            <person name="Song Q."/>
            <person name="Yuan D."/>
            <person name="Jin S."/>
            <person name="Zhang L."/>
        </authorList>
    </citation>
    <scope>NUCLEOTIDE SEQUENCE [LARGE SCALE GENOMIC DNA]</scope>
    <source>
        <strain evidence="1">SQ_2022a</strain>
    </source>
</reference>
<proteinExistence type="predicted"/>
<accession>A0ACC0GEF3</accession>
<protein>
    <submittedName>
        <fullName evidence="1">DNA-binding protein S1FA2</fullName>
    </submittedName>
</protein>
<organism evidence="1 2">
    <name type="scientific">Camellia lanceoleosa</name>
    <dbReference type="NCBI Taxonomy" id="1840588"/>
    <lineage>
        <taxon>Eukaryota</taxon>
        <taxon>Viridiplantae</taxon>
        <taxon>Streptophyta</taxon>
        <taxon>Embryophyta</taxon>
        <taxon>Tracheophyta</taxon>
        <taxon>Spermatophyta</taxon>
        <taxon>Magnoliopsida</taxon>
        <taxon>eudicotyledons</taxon>
        <taxon>Gunneridae</taxon>
        <taxon>Pentapetalae</taxon>
        <taxon>asterids</taxon>
        <taxon>Ericales</taxon>
        <taxon>Theaceae</taxon>
        <taxon>Camellia</taxon>
    </lineage>
</organism>
<comment type="caution">
    <text evidence="1">The sequence shown here is derived from an EMBL/GenBank/DDBJ whole genome shotgun (WGS) entry which is preliminary data.</text>
</comment>
<keyword evidence="1" id="KW-0238">DNA-binding</keyword>
<dbReference type="EMBL" id="CM045767">
    <property type="protein sequence ID" value="KAI7998812.1"/>
    <property type="molecule type" value="Genomic_DNA"/>
</dbReference>
<keyword evidence="2" id="KW-1185">Reference proteome</keyword>
<sequence>MDSEAEFADHTPSFDRVKDVIKDTEVKGFNPGLIVLLVVGGLLLTFLIGNYVLYIYAQKTLPPKKKANLQEEDEEGETEARCFSTRGIDIFGNMREMERLKRAPSFDMTQKVHDISDHWRRVKCPQISLIGVEGCVYERSLHAYCIFLLHDFALVVSFHAYT</sequence>
<name>A0ACC0GEF3_9ERIC</name>
<dbReference type="Proteomes" id="UP001060215">
    <property type="component" value="Chromosome 10"/>
</dbReference>